<dbReference type="Proteomes" id="UP001069090">
    <property type="component" value="Unassembled WGS sequence"/>
</dbReference>
<keyword evidence="4" id="KW-0598">Phosphotransferase system</keyword>
<reference evidence="6 7" key="1">
    <citation type="submission" date="2022-12" db="EMBL/GenBank/DDBJ databases">
        <title>Dasania phycosphaerae sp. nov., isolated from particulate material of the south coast of Korea.</title>
        <authorList>
            <person name="Jiang Y."/>
        </authorList>
    </citation>
    <scope>NUCLEOTIDE SEQUENCE [LARGE SCALE GENOMIC DNA]</scope>
    <source>
        <strain evidence="6 7">GY-19</strain>
    </source>
</reference>
<feature type="domain" description="HPr" evidence="5">
    <location>
        <begin position="9"/>
        <end position="96"/>
    </location>
</feature>
<proteinExistence type="inferred from homology"/>
<dbReference type="PROSITE" id="PS00589">
    <property type="entry name" value="PTS_HPR_SER"/>
    <property type="match status" value="1"/>
</dbReference>
<protein>
    <submittedName>
        <fullName evidence="6">HPr family phosphocarrier protein</fullName>
    </submittedName>
</protein>
<dbReference type="InterPro" id="IPR002114">
    <property type="entry name" value="PTS_HPr_Ser_P_site"/>
</dbReference>
<dbReference type="GO" id="GO:0009401">
    <property type="term" value="P:phosphoenolpyruvate-dependent sugar phosphotransferase system"/>
    <property type="evidence" value="ECO:0007669"/>
    <property type="project" value="UniProtKB-KW"/>
</dbReference>
<dbReference type="CDD" id="cd00367">
    <property type="entry name" value="PTS-HPr_like"/>
    <property type="match status" value="1"/>
</dbReference>
<evidence type="ECO:0000256" key="1">
    <source>
        <dbReference type="ARBA" id="ARBA00004496"/>
    </source>
</evidence>
<evidence type="ECO:0000313" key="7">
    <source>
        <dbReference type="Proteomes" id="UP001069090"/>
    </source>
</evidence>
<evidence type="ECO:0000256" key="4">
    <source>
        <dbReference type="ARBA" id="ARBA00022683"/>
    </source>
</evidence>
<dbReference type="InterPro" id="IPR035895">
    <property type="entry name" value="HPr-like_sf"/>
</dbReference>
<organism evidence="6 7">
    <name type="scientific">Dasania phycosphaerae</name>
    <dbReference type="NCBI Taxonomy" id="2950436"/>
    <lineage>
        <taxon>Bacteria</taxon>
        <taxon>Pseudomonadati</taxon>
        <taxon>Pseudomonadota</taxon>
        <taxon>Gammaproteobacteria</taxon>
        <taxon>Cellvibrionales</taxon>
        <taxon>Spongiibacteraceae</taxon>
        <taxon>Dasania</taxon>
    </lineage>
</organism>
<dbReference type="GO" id="GO:0005737">
    <property type="term" value="C:cytoplasm"/>
    <property type="evidence" value="ECO:0007669"/>
    <property type="project" value="UniProtKB-SubCell"/>
</dbReference>
<dbReference type="InterPro" id="IPR001020">
    <property type="entry name" value="PTS_HPr_His_P_site"/>
</dbReference>
<dbReference type="EMBL" id="JAPTGG010000001">
    <property type="protein sequence ID" value="MCZ0864000.1"/>
    <property type="molecule type" value="Genomic_DNA"/>
</dbReference>
<dbReference type="Pfam" id="PF00381">
    <property type="entry name" value="PTS-HPr"/>
    <property type="match status" value="1"/>
</dbReference>
<dbReference type="PRINTS" id="PR00107">
    <property type="entry name" value="PHOSPHOCPHPR"/>
</dbReference>
<evidence type="ECO:0000259" key="5">
    <source>
        <dbReference type="PROSITE" id="PS51350"/>
    </source>
</evidence>
<dbReference type="NCBIfam" id="TIGR01003">
    <property type="entry name" value="PTS_HPr_family"/>
    <property type="match status" value="1"/>
</dbReference>
<comment type="caution">
    <text evidence="6">The sequence shown here is derived from an EMBL/GenBank/DDBJ whole genome shotgun (WGS) entry which is preliminary data.</text>
</comment>
<gene>
    <name evidence="6" type="ORF">O0V09_02240</name>
</gene>
<evidence type="ECO:0000256" key="3">
    <source>
        <dbReference type="ARBA" id="ARBA00022490"/>
    </source>
</evidence>
<dbReference type="PROSITE" id="PS00369">
    <property type="entry name" value="PTS_HPR_HIS"/>
    <property type="match status" value="1"/>
</dbReference>
<dbReference type="PROSITE" id="PS51350">
    <property type="entry name" value="PTS_HPR_DOM"/>
    <property type="match status" value="1"/>
</dbReference>
<dbReference type="AlphaFoldDB" id="A0A9J6RIB0"/>
<dbReference type="InterPro" id="IPR000032">
    <property type="entry name" value="HPr-like"/>
</dbReference>
<dbReference type="SUPFAM" id="SSF55594">
    <property type="entry name" value="HPr-like"/>
    <property type="match status" value="1"/>
</dbReference>
<dbReference type="Gene3D" id="3.30.1340.10">
    <property type="entry name" value="HPr-like"/>
    <property type="match status" value="1"/>
</dbReference>
<evidence type="ECO:0000256" key="2">
    <source>
        <dbReference type="ARBA" id="ARBA00010736"/>
    </source>
</evidence>
<accession>A0A9J6RIB0</accession>
<dbReference type="PANTHER" id="PTHR33705:SF2">
    <property type="entry name" value="PHOSPHOCARRIER PROTEIN NPR"/>
    <property type="match status" value="1"/>
</dbReference>
<dbReference type="InterPro" id="IPR050399">
    <property type="entry name" value="HPr"/>
</dbReference>
<comment type="similarity">
    <text evidence="2">Belongs to the HPr family.</text>
</comment>
<evidence type="ECO:0000313" key="6">
    <source>
        <dbReference type="EMBL" id="MCZ0864000.1"/>
    </source>
</evidence>
<keyword evidence="7" id="KW-1185">Reference proteome</keyword>
<keyword evidence="3" id="KW-0963">Cytoplasm</keyword>
<comment type="subcellular location">
    <subcellularLocation>
        <location evidence="1">Cytoplasm</location>
    </subcellularLocation>
</comment>
<dbReference type="PANTHER" id="PTHR33705">
    <property type="entry name" value="PHOSPHOCARRIER PROTEIN HPR"/>
    <property type="match status" value="1"/>
</dbReference>
<sequence>MNPSNCATMITCHTTIINKLGLHARAAAKFVSTASAYGCDIQVGKDGQYVNGKSIMSVMMLAASKGTELELQFDGDDAEQAQAALLELINNRFDEAE</sequence>
<name>A0A9J6RIB0_9GAMM</name>